<evidence type="ECO:0000259" key="12">
    <source>
        <dbReference type="PROSITE" id="PS51217"/>
    </source>
</evidence>
<comment type="catalytic activity">
    <reaction evidence="9">
        <text>ATP + H2O = ADP + phosphate + H(+)</text>
        <dbReference type="Rhea" id="RHEA:13065"/>
        <dbReference type="ChEBI" id="CHEBI:15377"/>
        <dbReference type="ChEBI" id="CHEBI:15378"/>
        <dbReference type="ChEBI" id="CHEBI:30616"/>
        <dbReference type="ChEBI" id="CHEBI:43474"/>
        <dbReference type="ChEBI" id="CHEBI:456216"/>
        <dbReference type="EC" id="5.6.2.4"/>
    </reaction>
</comment>
<dbReference type="PANTHER" id="PTHR11070:SF3">
    <property type="entry name" value="DNA 3'-5' HELICASE"/>
    <property type="match status" value="1"/>
</dbReference>
<dbReference type="Pfam" id="PF00580">
    <property type="entry name" value="UvrD-helicase"/>
    <property type="match status" value="1"/>
</dbReference>
<dbReference type="GO" id="GO:0005829">
    <property type="term" value="C:cytosol"/>
    <property type="evidence" value="ECO:0007669"/>
    <property type="project" value="TreeGrafter"/>
</dbReference>
<keyword evidence="5 10" id="KW-0067">ATP-binding</keyword>
<feature type="domain" description="UvrD-like helicase ATP-binding" evidence="11">
    <location>
        <begin position="6"/>
        <end position="288"/>
    </location>
</feature>
<keyword evidence="6" id="KW-0413">Isomerase</keyword>
<evidence type="ECO:0000313" key="13">
    <source>
        <dbReference type="EMBL" id="PIT87976.1"/>
    </source>
</evidence>
<feature type="domain" description="UvrD-like helicase C-terminal" evidence="12">
    <location>
        <begin position="289"/>
        <end position="557"/>
    </location>
</feature>
<keyword evidence="4 10" id="KW-0347">Helicase</keyword>
<evidence type="ECO:0000256" key="3">
    <source>
        <dbReference type="ARBA" id="ARBA00022801"/>
    </source>
</evidence>
<reference evidence="14" key="1">
    <citation type="submission" date="2017-09" db="EMBL/GenBank/DDBJ databases">
        <title>Depth-based differentiation of microbial function through sediment-hosted aquifers and enrichment of novel symbionts in the deep terrestrial subsurface.</title>
        <authorList>
            <person name="Probst A.J."/>
            <person name="Ladd B."/>
            <person name="Jarett J.K."/>
            <person name="Geller-Mcgrath D.E."/>
            <person name="Sieber C.M.K."/>
            <person name="Emerson J.B."/>
            <person name="Anantharaman K."/>
            <person name="Thomas B.C."/>
            <person name="Malmstrom R."/>
            <person name="Stieglmeier M."/>
            <person name="Klingl A."/>
            <person name="Woyke T."/>
            <person name="Ryan C.M."/>
            <person name="Banfield J.F."/>
        </authorList>
    </citation>
    <scope>NUCLEOTIDE SEQUENCE [LARGE SCALE GENOMIC DNA]</scope>
</reference>
<evidence type="ECO:0000256" key="4">
    <source>
        <dbReference type="ARBA" id="ARBA00022806"/>
    </source>
</evidence>
<protein>
    <recommendedName>
        <fullName evidence="8">DNA 3'-5' helicase</fullName>
        <ecNumber evidence="8">5.6.2.4</ecNumber>
    </recommendedName>
</protein>
<feature type="binding site" evidence="10">
    <location>
        <begin position="27"/>
        <end position="34"/>
    </location>
    <ligand>
        <name>ATP</name>
        <dbReference type="ChEBI" id="CHEBI:30616"/>
    </ligand>
</feature>
<dbReference type="PROSITE" id="PS51217">
    <property type="entry name" value="UVRD_HELICASE_CTER"/>
    <property type="match status" value="1"/>
</dbReference>
<evidence type="ECO:0000256" key="5">
    <source>
        <dbReference type="ARBA" id="ARBA00022840"/>
    </source>
</evidence>
<evidence type="ECO:0000256" key="6">
    <source>
        <dbReference type="ARBA" id="ARBA00023235"/>
    </source>
</evidence>
<evidence type="ECO:0000256" key="9">
    <source>
        <dbReference type="ARBA" id="ARBA00048988"/>
    </source>
</evidence>
<gene>
    <name evidence="13" type="ORF">COU31_00225</name>
</gene>
<dbReference type="AlphaFoldDB" id="A0A2M6W5A4"/>
<evidence type="ECO:0000256" key="7">
    <source>
        <dbReference type="ARBA" id="ARBA00034617"/>
    </source>
</evidence>
<evidence type="ECO:0000256" key="1">
    <source>
        <dbReference type="ARBA" id="ARBA00009922"/>
    </source>
</evidence>
<comment type="caution">
    <text evidence="13">The sequence shown here is derived from an EMBL/GenBank/DDBJ whole genome shotgun (WGS) entry which is preliminary data.</text>
</comment>
<dbReference type="InterPro" id="IPR000212">
    <property type="entry name" value="DNA_helicase_UvrD/REP"/>
</dbReference>
<dbReference type="GO" id="GO:0043138">
    <property type="term" value="F:3'-5' DNA helicase activity"/>
    <property type="evidence" value="ECO:0007669"/>
    <property type="project" value="UniProtKB-EC"/>
</dbReference>
<dbReference type="Proteomes" id="UP000231183">
    <property type="component" value="Unassembled WGS sequence"/>
</dbReference>
<evidence type="ECO:0000259" key="11">
    <source>
        <dbReference type="PROSITE" id="PS51198"/>
    </source>
</evidence>
<dbReference type="GO" id="GO:0003677">
    <property type="term" value="F:DNA binding"/>
    <property type="evidence" value="ECO:0007669"/>
    <property type="project" value="InterPro"/>
</dbReference>
<evidence type="ECO:0000313" key="14">
    <source>
        <dbReference type="Proteomes" id="UP000231183"/>
    </source>
</evidence>
<dbReference type="InterPro" id="IPR013986">
    <property type="entry name" value="DExx_box_DNA_helicase_dom_sf"/>
</dbReference>
<evidence type="ECO:0000256" key="2">
    <source>
        <dbReference type="ARBA" id="ARBA00022741"/>
    </source>
</evidence>
<proteinExistence type="inferred from homology"/>
<dbReference type="EC" id="5.6.2.4" evidence="8"/>
<keyword evidence="2 10" id="KW-0547">Nucleotide-binding</keyword>
<dbReference type="PROSITE" id="PS51198">
    <property type="entry name" value="UVRD_HELICASE_ATP_BIND"/>
    <property type="match status" value="1"/>
</dbReference>
<sequence>MINYQSDLNFQQLSVVQNGDGPCLVLAGAGSGKTRTITYRVAYLLEKGVNPQNILLLTFTNKAANEMIARIKILTGQPAKLPFSGTFHSLANKILRQYANLIGYQNNFSILDEDDSQALLKLSLKKFKPNTDGRFASVKVLKSIISYARNAQITIDDVLDLKYPQWLQWTENIKNMANDYADQKKQANAMDFDDLLLNWLLILNRLDIQKILSNQFEYILVDEYQDTNQIQASIVRQLSLIHNNVLAVGDDAQSIYSFRAADVKNILDFAKKFPNAKIFKLEINYRSTQEILELANDVIANNLKQYQKELRTLTSTGIKPILQPQADQSQEARFVVSRIKDKLEAGLSSQEIAVLFRAAFHSQMLEMELIKAGIAYDYRGGLRFFDRAHIKDVLSYLRLFNNLADVPAWLRVLRYEEGIGPSAAEKIVSAVKSAGNVDEIIPIGQNILGNKAKQGWYNFTRIWERLLEIDKKDISALIMSIKESRYSEYLEAEYVDARERLQDIEQLAVFAEGATDLSNFLAEVGLQESYAGPLGLTKSTVQNNEKIVLSTIHQAKGLEWDSVFVINLASGGFPSDYAFKERGGLEEERRLFYVAITRAKRNLYLTYPYEGHGYNSGGPSLFLEEISSSLLDDKSFLNSSRSLVLDDETKNVHYISEEDAWKPKPGSFLRDVDDL</sequence>
<dbReference type="Gene3D" id="1.10.486.10">
    <property type="entry name" value="PCRA, domain 4"/>
    <property type="match status" value="1"/>
</dbReference>
<evidence type="ECO:0000256" key="8">
    <source>
        <dbReference type="ARBA" id="ARBA00034808"/>
    </source>
</evidence>
<dbReference type="Gene3D" id="3.40.50.300">
    <property type="entry name" value="P-loop containing nucleotide triphosphate hydrolases"/>
    <property type="match status" value="2"/>
</dbReference>
<comment type="similarity">
    <text evidence="1">Belongs to the helicase family. UvrD subfamily.</text>
</comment>
<organism evidence="13 14">
    <name type="scientific">Candidatus Magasanikbacteria bacterium CG10_big_fil_rev_8_21_14_0_10_40_10</name>
    <dbReference type="NCBI Taxonomy" id="1974648"/>
    <lineage>
        <taxon>Bacteria</taxon>
        <taxon>Candidatus Magasanikiibacteriota</taxon>
    </lineage>
</organism>
<dbReference type="CDD" id="cd17932">
    <property type="entry name" value="DEXQc_UvrD"/>
    <property type="match status" value="1"/>
</dbReference>
<dbReference type="Gene3D" id="1.10.10.160">
    <property type="match status" value="1"/>
</dbReference>
<dbReference type="GO" id="GO:0000725">
    <property type="term" value="P:recombinational repair"/>
    <property type="evidence" value="ECO:0007669"/>
    <property type="project" value="TreeGrafter"/>
</dbReference>
<dbReference type="InterPro" id="IPR027417">
    <property type="entry name" value="P-loop_NTPase"/>
</dbReference>
<accession>A0A2M6W5A4</accession>
<dbReference type="GO" id="GO:0016887">
    <property type="term" value="F:ATP hydrolysis activity"/>
    <property type="evidence" value="ECO:0007669"/>
    <property type="project" value="RHEA"/>
</dbReference>
<dbReference type="GO" id="GO:0005524">
    <property type="term" value="F:ATP binding"/>
    <property type="evidence" value="ECO:0007669"/>
    <property type="project" value="UniProtKB-UniRule"/>
</dbReference>
<keyword evidence="3 10" id="KW-0378">Hydrolase</keyword>
<name>A0A2M6W5A4_9BACT</name>
<dbReference type="SUPFAM" id="SSF52540">
    <property type="entry name" value="P-loop containing nucleoside triphosphate hydrolases"/>
    <property type="match status" value="1"/>
</dbReference>
<dbReference type="InterPro" id="IPR014016">
    <property type="entry name" value="UvrD-like_ATP-bd"/>
</dbReference>
<dbReference type="PANTHER" id="PTHR11070">
    <property type="entry name" value="UVRD / RECB / PCRA DNA HELICASE FAMILY MEMBER"/>
    <property type="match status" value="1"/>
</dbReference>
<evidence type="ECO:0000256" key="10">
    <source>
        <dbReference type="PROSITE-ProRule" id="PRU00560"/>
    </source>
</evidence>
<dbReference type="EMBL" id="PFBX01000002">
    <property type="protein sequence ID" value="PIT87976.1"/>
    <property type="molecule type" value="Genomic_DNA"/>
</dbReference>
<dbReference type="InterPro" id="IPR014017">
    <property type="entry name" value="DNA_helicase_UvrD-like_C"/>
</dbReference>
<dbReference type="Pfam" id="PF13361">
    <property type="entry name" value="UvrD_C"/>
    <property type="match status" value="1"/>
</dbReference>
<comment type="catalytic activity">
    <reaction evidence="7">
        <text>Couples ATP hydrolysis with the unwinding of duplex DNA by translocating in the 3'-5' direction.</text>
        <dbReference type="EC" id="5.6.2.4"/>
    </reaction>
</comment>
<dbReference type="CDD" id="cd18807">
    <property type="entry name" value="SF1_C_UvrD"/>
    <property type="match status" value="1"/>
</dbReference>